<feature type="region of interest" description="Disordered" evidence="1">
    <location>
        <begin position="37"/>
        <end position="63"/>
    </location>
</feature>
<comment type="caution">
    <text evidence="2">The sequence shown here is derived from an EMBL/GenBank/DDBJ whole genome shotgun (WGS) entry which is preliminary data.</text>
</comment>
<name>A0A8H6TKI3_MYCCL</name>
<feature type="region of interest" description="Disordered" evidence="1">
    <location>
        <begin position="556"/>
        <end position="583"/>
    </location>
</feature>
<evidence type="ECO:0000313" key="3">
    <source>
        <dbReference type="Proteomes" id="UP000613580"/>
    </source>
</evidence>
<reference evidence="2" key="1">
    <citation type="submission" date="2020-05" db="EMBL/GenBank/DDBJ databases">
        <title>Mycena genomes resolve the evolution of fungal bioluminescence.</title>
        <authorList>
            <person name="Tsai I.J."/>
        </authorList>
    </citation>
    <scope>NUCLEOTIDE SEQUENCE</scope>
    <source>
        <strain evidence="2">110903Hualien_Pintung</strain>
    </source>
</reference>
<dbReference type="EMBL" id="JACAZE010000003">
    <property type="protein sequence ID" value="KAF7318799.1"/>
    <property type="molecule type" value="Genomic_DNA"/>
</dbReference>
<protein>
    <submittedName>
        <fullName evidence="2">Uncharacterized protein</fullName>
    </submittedName>
</protein>
<gene>
    <name evidence="2" type="ORF">HMN09_00215200</name>
</gene>
<evidence type="ECO:0000313" key="2">
    <source>
        <dbReference type="EMBL" id="KAF7318799.1"/>
    </source>
</evidence>
<proteinExistence type="predicted"/>
<feature type="region of interest" description="Disordered" evidence="1">
    <location>
        <begin position="184"/>
        <end position="205"/>
    </location>
</feature>
<feature type="region of interest" description="Disordered" evidence="1">
    <location>
        <begin position="274"/>
        <end position="305"/>
    </location>
</feature>
<organism evidence="2 3">
    <name type="scientific">Mycena chlorophos</name>
    <name type="common">Agaric fungus</name>
    <name type="synonym">Agaricus chlorophos</name>
    <dbReference type="NCBI Taxonomy" id="658473"/>
    <lineage>
        <taxon>Eukaryota</taxon>
        <taxon>Fungi</taxon>
        <taxon>Dikarya</taxon>
        <taxon>Basidiomycota</taxon>
        <taxon>Agaricomycotina</taxon>
        <taxon>Agaricomycetes</taxon>
        <taxon>Agaricomycetidae</taxon>
        <taxon>Agaricales</taxon>
        <taxon>Marasmiineae</taxon>
        <taxon>Mycenaceae</taxon>
        <taxon>Mycena</taxon>
    </lineage>
</organism>
<evidence type="ECO:0000256" key="1">
    <source>
        <dbReference type="SAM" id="MobiDB-lite"/>
    </source>
</evidence>
<dbReference type="Proteomes" id="UP000613580">
    <property type="component" value="Unassembled WGS sequence"/>
</dbReference>
<sequence length="781" mass="84327">MANRSPTDTTIVLTAQELADINDHNLQRLWALVGDEKRHRTEHNRHGKDKPAEPVLSPAQKADQVREKLVGKALDCRVDMLWGRAYRNGRTEAEKVFYECRKAGWIAVPEPIPGPGSATASHAPQNGIPKMDETVEMVEHEQIAQADEYPKDQNKVDSENNAGSIGRKKAVSLTSALDALWGYQGSSDTEETNDFGPGEHSAGSDVQLFSHLGTPLTQTFRDEVHKLGAFERSGSSDQSTPDDLFHDEVVNPNTLGAIASDVDSDEEVANGLKRTISLSSDEDEEKKRPRATASPERDGGSGILGGLTEFWKSNASALGNILSQVNASSEPSTSGDIPAAIEIDEILNEHAQDQSNNAMLDPALLLEPEGETLARALLRVHMSLFQHTGERVGSCLIELGGQINVAGAGGEHSVPVGVQVLAKAVLDAFDRVALTSEYRQMLSQATASAYYALENPDDTKVRALVGTPPLLVRCGLGCVPYGCGGPKDSLLEPMQDAAEELGLQQWQHPIGGHMITFFLEPQTAGDHAFISRVVRIAVVLGVPHFHIPLSGLRHESPDIQEIPNPGPNAASGRSRNALPTGSNASAKHTAAILAVDRVFGSILDNYPGLKTSRAAVVNSHRSVTIPEVSGGSNSSEQGKLTLLQHFQFGSLVFIIMETIKPVARPGKYPRKAFGLALGRQPETLAAMYDIGERIRTAIHRGLYQTPEEMHSALAGYMWTRINANRATQVTTERAKANSKVAVNKVKDLILERVLFKTDDVEAKAEHDAVIATLVATYNPAT</sequence>
<dbReference type="AlphaFoldDB" id="A0A8H6TKI3"/>
<accession>A0A8H6TKI3</accession>
<feature type="compositionally biased region" description="Polar residues" evidence="1">
    <location>
        <begin position="571"/>
        <end position="583"/>
    </location>
</feature>
<keyword evidence="3" id="KW-1185">Reference proteome</keyword>